<gene>
    <name evidence="6" type="ORF">SAMN02745138_01559</name>
</gene>
<evidence type="ECO:0000259" key="4">
    <source>
        <dbReference type="Pfam" id="PF03486"/>
    </source>
</evidence>
<sequence>MIMAKIAVIGGGAAGMLAAGRAAQRGHEVHLFEKNNRLGKKILITGKGRCNVTNDGDLDAFLDNIPGNPYFMYSAFYRFDNQALRQLLLDMGLETKVERGNRVFPVTDRSLDVVQALEKYMRQNKVALHLESQVEHVVMKEGKVTGIRLKNQKELPFDAVIVTTGGLSYPNTGSTGDGYRMAKAAGHTVTKLYPSLVPLKTAESWCQELMGLSLRNIAIRICNEKGKTVYEDFGEMLFTHFGVSGPVILSASRHILTDTEKGFHLYIDLKPALDEKQLDHRLLRDFEKYSNKDFRNALGDLLPQKLIPVIISLSGIDPEKKVNGITKEERKQLLHLLKALPLTIIGVTGYNEAVVTSGGICVDEIDPSTMESKLVKNLYFAGEVLDVDAYTGGFNLQIAFSTGYTAGDSVCEEV</sequence>
<evidence type="ECO:0000256" key="3">
    <source>
        <dbReference type="ARBA" id="ARBA00022827"/>
    </source>
</evidence>
<dbReference type="NCBIfam" id="TIGR00275">
    <property type="entry name" value="aminoacetone oxidase family FAD-binding enzyme"/>
    <property type="match status" value="1"/>
</dbReference>
<comment type="cofactor">
    <cofactor evidence="1">
        <name>FAD</name>
        <dbReference type="ChEBI" id="CHEBI:57692"/>
    </cofactor>
</comment>
<dbReference type="PANTHER" id="PTHR42887:SF2">
    <property type="entry name" value="OS12G0638800 PROTEIN"/>
    <property type="match status" value="1"/>
</dbReference>
<dbReference type="Proteomes" id="UP000183975">
    <property type="component" value="Unassembled WGS sequence"/>
</dbReference>
<dbReference type="InterPro" id="IPR057661">
    <property type="entry name" value="RsdA/BaiN/AoA(So)_Rossmann"/>
</dbReference>
<evidence type="ECO:0000313" key="6">
    <source>
        <dbReference type="EMBL" id="SHK32720.1"/>
    </source>
</evidence>
<reference evidence="6 7" key="1">
    <citation type="submission" date="2016-11" db="EMBL/GenBank/DDBJ databases">
        <authorList>
            <person name="Jaros S."/>
            <person name="Januszkiewicz K."/>
            <person name="Wedrychowicz H."/>
        </authorList>
    </citation>
    <scope>NUCLEOTIDE SEQUENCE [LARGE SCALE GENOMIC DNA]</scope>
    <source>
        <strain evidence="6 7">DSM 14214</strain>
    </source>
</reference>
<evidence type="ECO:0008006" key="8">
    <source>
        <dbReference type="Google" id="ProtNLM"/>
    </source>
</evidence>
<evidence type="ECO:0000259" key="5">
    <source>
        <dbReference type="Pfam" id="PF22780"/>
    </source>
</evidence>
<proteinExistence type="predicted"/>
<feature type="domain" description="RsdA/BaiN/AoA(So)-like insert" evidence="5">
    <location>
        <begin position="193"/>
        <end position="355"/>
    </location>
</feature>
<dbReference type="Gene3D" id="1.10.8.260">
    <property type="entry name" value="HI0933 insert domain-like"/>
    <property type="match status" value="1"/>
</dbReference>
<evidence type="ECO:0000313" key="7">
    <source>
        <dbReference type="Proteomes" id="UP000183975"/>
    </source>
</evidence>
<accession>A0A1M6RJW3</accession>
<evidence type="ECO:0000256" key="1">
    <source>
        <dbReference type="ARBA" id="ARBA00001974"/>
    </source>
</evidence>
<dbReference type="InterPro" id="IPR055178">
    <property type="entry name" value="RsdA/BaiN/AoA(So)-like_dom"/>
</dbReference>
<dbReference type="InterPro" id="IPR023166">
    <property type="entry name" value="BaiN-like_dom_sf"/>
</dbReference>
<organism evidence="6 7">
    <name type="scientific">Anaerotignum lactatifermentans DSM 14214</name>
    <dbReference type="NCBI Taxonomy" id="1121323"/>
    <lineage>
        <taxon>Bacteria</taxon>
        <taxon>Bacillati</taxon>
        <taxon>Bacillota</taxon>
        <taxon>Clostridia</taxon>
        <taxon>Lachnospirales</taxon>
        <taxon>Anaerotignaceae</taxon>
        <taxon>Anaerotignum</taxon>
    </lineage>
</organism>
<name>A0A1M6RJW3_9FIRM</name>
<dbReference type="Pfam" id="PF03486">
    <property type="entry name" value="HI0933_like"/>
    <property type="match status" value="1"/>
</dbReference>
<dbReference type="AlphaFoldDB" id="A0A1M6RJW3"/>
<keyword evidence="7" id="KW-1185">Reference proteome</keyword>
<dbReference type="EMBL" id="FRAH01000023">
    <property type="protein sequence ID" value="SHK32720.1"/>
    <property type="molecule type" value="Genomic_DNA"/>
</dbReference>
<dbReference type="PRINTS" id="PR00411">
    <property type="entry name" value="PNDRDTASEI"/>
</dbReference>
<dbReference type="InterPro" id="IPR036188">
    <property type="entry name" value="FAD/NAD-bd_sf"/>
</dbReference>
<dbReference type="SUPFAM" id="SSF51905">
    <property type="entry name" value="FAD/NAD(P)-binding domain"/>
    <property type="match status" value="1"/>
</dbReference>
<dbReference type="Gene3D" id="2.40.30.10">
    <property type="entry name" value="Translation factors"/>
    <property type="match status" value="1"/>
</dbReference>
<dbReference type="SUPFAM" id="SSF160996">
    <property type="entry name" value="HI0933 insert domain-like"/>
    <property type="match status" value="1"/>
</dbReference>
<keyword evidence="2" id="KW-0285">Flavoprotein</keyword>
<dbReference type="Pfam" id="PF22780">
    <property type="entry name" value="HI0933_like_1st"/>
    <property type="match status" value="1"/>
</dbReference>
<protein>
    <recommendedName>
        <fullName evidence="8">Aminoacetone oxidase family FAD-binding enzyme</fullName>
    </recommendedName>
</protein>
<dbReference type="InterPro" id="IPR004792">
    <property type="entry name" value="BaiN-like"/>
</dbReference>
<evidence type="ECO:0000256" key="2">
    <source>
        <dbReference type="ARBA" id="ARBA00022630"/>
    </source>
</evidence>
<dbReference type="PANTHER" id="PTHR42887">
    <property type="entry name" value="OS12G0638800 PROTEIN"/>
    <property type="match status" value="1"/>
</dbReference>
<feature type="domain" description="RsdA/BaiN/AoA(So)-like Rossmann fold-like" evidence="4">
    <location>
        <begin position="5"/>
        <end position="408"/>
    </location>
</feature>
<dbReference type="Gene3D" id="3.50.50.60">
    <property type="entry name" value="FAD/NAD(P)-binding domain"/>
    <property type="match status" value="1"/>
</dbReference>
<keyword evidence="3" id="KW-0274">FAD</keyword>